<evidence type="ECO:0000313" key="14">
    <source>
        <dbReference type="Proteomes" id="UP001224775"/>
    </source>
</evidence>
<evidence type="ECO:0000256" key="8">
    <source>
        <dbReference type="ARBA" id="ARBA00023002"/>
    </source>
</evidence>
<comment type="pathway">
    <text evidence="2">Cofactor biosynthesis; NAD(+) biosynthesis; iminoaspartate from L-aspartate (oxidase route): step 1/1.</text>
</comment>
<proteinExistence type="inferred from homology"/>
<dbReference type="SUPFAM" id="SSF51905">
    <property type="entry name" value="FAD/NAD(P)-binding domain"/>
    <property type="match status" value="1"/>
</dbReference>
<feature type="region of interest" description="Disordered" evidence="10">
    <location>
        <begin position="776"/>
        <end position="801"/>
    </location>
</feature>
<dbReference type="Pfam" id="PF02910">
    <property type="entry name" value="Succ_DH_flav_C"/>
    <property type="match status" value="1"/>
</dbReference>
<dbReference type="PANTHER" id="PTHR42716:SF2">
    <property type="entry name" value="L-ASPARTATE OXIDASE, CHLOROPLASTIC"/>
    <property type="match status" value="1"/>
</dbReference>
<keyword evidence="5" id="KW-0285">Flavoprotein</keyword>
<gene>
    <name evidence="13" type="ORF">QTG54_015874</name>
</gene>
<feature type="region of interest" description="Disordered" evidence="10">
    <location>
        <begin position="186"/>
        <end position="221"/>
    </location>
</feature>
<keyword evidence="14" id="KW-1185">Reference proteome</keyword>
<dbReference type="EC" id="1.4.3.16" evidence="4"/>
<organism evidence="13 14">
    <name type="scientific">Skeletonema marinoi</name>
    <dbReference type="NCBI Taxonomy" id="267567"/>
    <lineage>
        <taxon>Eukaryota</taxon>
        <taxon>Sar</taxon>
        <taxon>Stramenopiles</taxon>
        <taxon>Ochrophyta</taxon>
        <taxon>Bacillariophyta</taxon>
        <taxon>Coscinodiscophyceae</taxon>
        <taxon>Thalassiosirophycidae</taxon>
        <taxon>Thalassiosirales</taxon>
        <taxon>Skeletonemataceae</taxon>
        <taxon>Skeletonema</taxon>
        <taxon>Skeletonema marinoi-dohrnii complex</taxon>
    </lineage>
</organism>
<sequence>MFTKRAIQRSTTIHHMIQRSSGSGIRWSSYVGDFRCFRSITTTSGSSSGGRRNNSSTTATAAGAPHERLLILGSGVAGCATALTAARHGIPVTILHAGSSRNDCNSYWAQGGVIYRNYRLRETDNGGNGGTSNSSNISALGGEEGIKGLVDTPRSLVNDIRIASGYTGPLQREESESLEECVYSSQYHLDNNNKNNNNPTATTTTRRPQGSNNSQTCPTSNVRWSEDASWKLACEGPTRIRQLLLGPKDSGTAHEHYGPHAIVPFDRQVLPTGSEDDDDDIRSVYKDGSEDDVLSLCLEASHSAARIIHYADCTGKVITERITDAASKHPLIEFRGDCVVTDLIFDEDGGSGSGNDKMVIGAKVLDKQRNEQSNMYATHGVVLASGGLGGIYQHSTNPLGFNALGSSVGLALRLEDRLSSSSSLNNNNNNMNKYNGIVSDLEYVQFHPTSLYLPNEARFLLTEALRGEGAILRDASGRAFARDYHPNGELAPRDIVARAVFMESQKSADDDVHNAYLDISHRDSEWLKDRFPSIHAHLKSRTNPMDFTQEKIPVIPAAHYTCGGVTTDLNGCVIASNGEWYGNLYAAGEAARTGLHGGNRLASTSLLEGLVYGASVGEMVAGVVSDGTDDKALENRERVMETMHQARYAIEQRLALEQSNTNAGGSSTVSSTTAVDEGMRKEATAILTNLKSIMWDNVGVVRTPSKLALAVSELSAMRDEADQLWNNSSSSGGCGGAGWEVVALRDAAHSGLAVAESALANRVSGGAHYVVLEEIESENNNGNGGGSKSDSDDEEPLHAVI</sequence>
<dbReference type="Gene3D" id="1.20.58.100">
    <property type="entry name" value="Fumarate reductase/succinate dehydrogenase flavoprotein-like, C-terminal domain"/>
    <property type="match status" value="1"/>
</dbReference>
<dbReference type="InterPro" id="IPR027477">
    <property type="entry name" value="Succ_DH/fumarate_Rdtase_cat_sf"/>
</dbReference>
<evidence type="ECO:0000259" key="12">
    <source>
        <dbReference type="Pfam" id="PF02910"/>
    </source>
</evidence>
<evidence type="ECO:0000256" key="10">
    <source>
        <dbReference type="SAM" id="MobiDB-lite"/>
    </source>
</evidence>
<dbReference type="InterPro" id="IPR036188">
    <property type="entry name" value="FAD/NAD-bd_sf"/>
</dbReference>
<dbReference type="Gene3D" id="3.90.700.10">
    <property type="entry name" value="Succinate dehydrogenase/fumarate reductase flavoprotein, catalytic domain"/>
    <property type="match status" value="1"/>
</dbReference>
<dbReference type="Proteomes" id="UP001224775">
    <property type="component" value="Unassembled WGS sequence"/>
</dbReference>
<evidence type="ECO:0000259" key="11">
    <source>
        <dbReference type="Pfam" id="PF00890"/>
    </source>
</evidence>
<dbReference type="Gene3D" id="3.50.50.60">
    <property type="entry name" value="FAD/NAD(P)-binding domain"/>
    <property type="match status" value="3"/>
</dbReference>
<evidence type="ECO:0000256" key="4">
    <source>
        <dbReference type="ARBA" id="ARBA00012173"/>
    </source>
</evidence>
<evidence type="ECO:0000256" key="5">
    <source>
        <dbReference type="ARBA" id="ARBA00022630"/>
    </source>
</evidence>
<feature type="domain" description="FAD-dependent oxidoreductase 2 FAD-binding" evidence="11">
    <location>
        <begin position="293"/>
        <end position="606"/>
    </location>
</feature>
<comment type="cofactor">
    <cofactor evidence="1">
        <name>FAD</name>
        <dbReference type="ChEBI" id="CHEBI:57692"/>
    </cofactor>
</comment>
<dbReference type="InterPro" id="IPR037099">
    <property type="entry name" value="Fum_R/Succ_DH_flav-like_C_sf"/>
</dbReference>
<evidence type="ECO:0000256" key="7">
    <source>
        <dbReference type="ARBA" id="ARBA00022827"/>
    </source>
</evidence>
<dbReference type="GO" id="GO:0009435">
    <property type="term" value="P:NAD+ biosynthetic process"/>
    <property type="evidence" value="ECO:0007669"/>
    <property type="project" value="InterPro"/>
</dbReference>
<dbReference type="SUPFAM" id="SSF56425">
    <property type="entry name" value="Succinate dehydrogenase/fumarate reductase flavoprotein, catalytic domain"/>
    <property type="match status" value="1"/>
</dbReference>
<reference evidence="13" key="1">
    <citation type="submission" date="2023-06" db="EMBL/GenBank/DDBJ databases">
        <title>Survivors Of The Sea: Transcriptome response of Skeletonema marinoi to long-term dormancy.</title>
        <authorList>
            <person name="Pinder M.I.M."/>
            <person name="Kourtchenko O."/>
            <person name="Robertson E.K."/>
            <person name="Larsson T."/>
            <person name="Maumus F."/>
            <person name="Osuna-Cruz C.M."/>
            <person name="Vancaester E."/>
            <person name="Stenow R."/>
            <person name="Vandepoele K."/>
            <person name="Ploug H."/>
            <person name="Bruchert V."/>
            <person name="Godhe A."/>
            <person name="Topel M."/>
        </authorList>
    </citation>
    <scope>NUCLEOTIDE SEQUENCE</scope>
    <source>
        <strain evidence="13">R05AC</strain>
    </source>
</reference>
<dbReference type="InterPro" id="IPR005288">
    <property type="entry name" value="NadB"/>
</dbReference>
<evidence type="ECO:0000313" key="13">
    <source>
        <dbReference type="EMBL" id="KAK1733459.1"/>
    </source>
</evidence>
<dbReference type="EMBL" id="JATAAI010000049">
    <property type="protein sequence ID" value="KAK1733459.1"/>
    <property type="molecule type" value="Genomic_DNA"/>
</dbReference>
<dbReference type="PANTHER" id="PTHR42716">
    <property type="entry name" value="L-ASPARTATE OXIDASE"/>
    <property type="match status" value="1"/>
</dbReference>
<name>A0AAD8XTU3_9STRA</name>
<dbReference type="SUPFAM" id="SSF46977">
    <property type="entry name" value="Succinate dehydrogenase/fumarate reductase flavoprotein C-terminal domain"/>
    <property type="match status" value="1"/>
</dbReference>
<dbReference type="AlphaFoldDB" id="A0AAD8XTU3"/>
<accession>A0AAD8XTU3</accession>
<comment type="catalytic activity">
    <reaction evidence="9">
        <text>L-aspartate + O2 = iminosuccinate + H2O2</text>
        <dbReference type="Rhea" id="RHEA:25876"/>
        <dbReference type="ChEBI" id="CHEBI:15379"/>
        <dbReference type="ChEBI" id="CHEBI:16240"/>
        <dbReference type="ChEBI" id="CHEBI:29991"/>
        <dbReference type="ChEBI" id="CHEBI:77875"/>
        <dbReference type="EC" id="1.4.3.16"/>
    </reaction>
</comment>
<keyword evidence="6" id="KW-0662">Pyridine nucleotide biosynthesis</keyword>
<comment type="similarity">
    <text evidence="3">Belongs to the FAD-dependent oxidoreductase 2 family. NadB subfamily.</text>
</comment>
<dbReference type="InterPro" id="IPR003953">
    <property type="entry name" value="FAD-dep_OxRdtase_2_FAD-bd"/>
</dbReference>
<feature type="domain" description="Fumarate reductase/succinate dehydrogenase flavoprotein-like C-terminal" evidence="12">
    <location>
        <begin position="689"/>
        <end position="769"/>
    </location>
</feature>
<keyword evidence="8 13" id="KW-0560">Oxidoreductase</keyword>
<dbReference type="Pfam" id="PF00890">
    <property type="entry name" value="FAD_binding_2"/>
    <property type="match status" value="2"/>
</dbReference>
<evidence type="ECO:0000256" key="3">
    <source>
        <dbReference type="ARBA" id="ARBA00008562"/>
    </source>
</evidence>
<evidence type="ECO:0000256" key="9">
    <source>
        <dbReference type="ARBA" id="ARBA00050942"/>
    </source>
</evidence>
<dbReference type="InterPro" id="IPR015939">
    <property type="entry name" value="Fum_Rdtase/Succ_DH_flav-like_C"/>
</dbReference>
<feature type="domain" description="FAD-dependent oxidoreductase 2 FAD-binding" evidence="11">
    <location>
        <begin position="69"/>
        <end position="113"/>
    </location>
</feature>
<evidence type="ECO:0000256" key="1">
    <source>
        <dbReference type="ARBA" id="ARBA00001974"/>
    </source>
</evidence>
<evidence type="ECO:0000256" key="6">
    <source>
        <dbReference type="ARBA" id="ARBA00022642"/>
    </source>
</evidence>
<evidence type="ECO:0000256" key="2">
    <source>
        <dbReference type="ARBA" id="ARBA00004950"/>
    </source>
</evidence>
<keyword evidence="7" id="KW-0274">FAD</keyword>
<feature type="compositionally biased region" description="Low complexity" evidence="10">
    <location>
        <begin position="192"/>
        <end position="205"/>
    </location>
</feature>
<comment type="caution">
    <text evidence="13">The sequence shown here is derived from an EMBL/GenBank/DDBJ whole genome shotgun (WGS) entry which is preliminary data.</text>
</comment>
<protein>
    <recommendedName>
        <fullName evidence="4">L-aspartate oxidase</fullName>
        <ecNumber evidence="4">1.4.3.16</ecNumber>
    </recommendedName>
</protein>
<feature type="compositionally biased region" description="Polar residues" evidence="10">
    <location>
        <begin position="206"/>
        <end position="221"/>
    </location>
</feature>
<dbReference type="GO" id="GO:0008734">
    <property type="term" value="F:L-aspartate oxidase activity"/>
    <property type="evidence" value="ECO:0007669"/>
    <property type="project" value="UniProtKB-EC"/>
</dbReference>
<dbReference type="FunFam" id="3.90.700.10:FF:000002">
    <property type="entry name" value="L-aspartate oxidase"/>
    <property type="match status" value="1"/>
</dbReference>